<protein>
    <submittedName>
        <fullName evidence="1">Uncharacterized protein</fullName>
    </submittedName>
</protein>
<dbReference type="EMBL" id="LAZR01038100">
    <property type="protein sequence ID" value="KKL20436.1"/>
    <property type="molecule type" value="Genomic_DNA"/>
</dbReference>
<dbReference type="AlphaFoldDB" id="A0A0F9DRZ3"/>
<sequence length="77" mass="8933">MTIDEAVQEWKTKRRHMGCVAAAKWFCARVKGFWPERLSRYTAYGDYFEHVVATDGSIRIDLSPYADQPDTDDDDDN</sequence>
<organism evidence="1">
    <name type="scientific">marine sediment metagenome</name>
    <dbReference type="NCBI Taxonomy" id="412755"/>
    <lineage>
        <taxon>unclassified sequences</taxon>
        <taxon>metagenomes</taxon>
        <taxon>ecological metagenomes</taxon>
    </lineage>
</organism>
<name>A0A0F9DRZ3_9ZZZZ</name>
<evidence type="ECO:0000313" key="1">
    <source>
        <dbReference type="EMBL" id="KKL20436.1"/>
    </source>
</evidence>
<accession>A0A0F9DRZ3</accession>
<proteinExistence type="predicted"/>
<gene>
    <name evidence="1" type="ORF">LCGC14_2455470</name>
</gene>
<comment type="caution">
    <text evidence="1">The sequence shown here is derived from an EMBL/GenBank/DDBJ whole genome shotgun (WGS) entry which is preliminary data.</text>
</comment>
<reference evidence="1" key="1">
    <citation type="journal article" date="2015" name="Nature">
        <title>Complex archaea that bridge the gap between prokaryotes and eukaryotes.</title>
        <authorList>
            <person name="Spang A."/>
            <person name="Saw J.H."/>
            <person name="Jorgensen S.L."/>
            <person name="Zaremba-Niedzwiedzka K."/>
            <person name="Martijn J."/>
            <person name="Lind A.E."/>
            <person name="van Eijk R."/>
            <person name="Schleper C."/>
            <person name="Guy L."/>
            <person name="Ettema T.J."/>
        </authorList>
    </citation>
    <scope>NUCLEOTIDE SEQUENCE</scope>
</reference>